<dbReference type="AlphaFoldDB" id="A0A7I8XEZ1"/>
<dbReference type="Proteomes" id="UP000582659">
    <property type="component" value="Unassembled WGS sequence"/>
</dbReference>
<comment type="caution">
    <text evidence="2">The sequence shown here is derived from an EMBL/GenBank/DDBJ whole genome shotgun (WGS) entry which is preliminary data.</text>
</comment>
<evidence type="ECO:0000256" key="1">
    <source>
        <dbReference type="SAM" id="SignalP"/>
    </source>
</evidence>
<dbReference type="InterPro" id="IPR016187">
    <property type="entry name" value="CTDL_fold"/>
</dbReference>
<evidence type="ECO:0000313" key="2">
    <source>
        <dbReference type="EMBL" id="CAD5224681.1"/>
    </source>
</evidence>
<protein>
    <submittedName>
        <fullName evidence="2">(pine wood nematode) hypothetical protein</fullName>
    </submittedName>
</protein>
<feature type="signal peptide" evidence="1">
    <location>
        <begin position="1"/>
        <end position="16"/>
    </location>
</feature>
<dbReference type="SMR" id="A0A7I8XEZ1"/>
<dbReference type="Proteomes" id="UP000659654">
    <property type="component" value="Unassembled WGS sequence"/>
</dbReference>
<dbReference type="SUPFAM" id="SSF56436">
    <property type="entry name" value="C-type lectin-like"/>
    <property type="match status" value="1"/>
</dbReference>
<dbReference type="EMBL" id="CAJFCV020000004">
    <property type="protein sequence ID" value="CAG9113538.1"/>
    <property type="molecule type" value="Genomic_DNA"/>
</dbReference>
<dbReference type="EMBL" id="CAJFDI010000004">
    <property type="protein sequence ID" value="CAD5224681.1"/>
    <property type="molecule type" value="Genomic_DNA"/>
</dbReference>
<gene>
    <name evidence="2" type="ORF">BXYJ_LOCUS8165</name>
</gene>
<proteinExistence type="predicted"/>
<keyword evidence="1" id="KW-0732">Signal</keyword>
<name>A0A7I8XEZ1_BURXY</name>
<keyword evidence="3" id="KW-1185">Reference proteome</keyword>
<evidence type="ECO:0000313" key="3">
    <source>
        <dbReference type="Proteomes" id="UP000659654"/>
    </source>
</evidence>
<organism evidence="2 3">
    <name type="scientific">Bursaphelenchus xylophilus</name>
    <name type="common">Pinewood nematode worm</name>
    <name type="synonym">Aphelenchoides xylophilus</name>
    <dbReference type="NCBI Taxonomy" id="6326"/>
    <lineage>
        <taxon>Eukaryota</taxon>
        <taxon>Metazoa</taxon>
        <taxon>Ecdysozoa</taxon>
        <taxon>Nematoda</taxon>
        <taxon>Chromadorea</taxon>
        <taxon>Rhabditida</taxon>
        <taxon>Tylenchina</taxon>
        <taxon>Tylenchomorpha</taxon>
        <taxon>Aphelenchoidea</taxon>
        <taxon>Aphelenchoididae</taxon>
        <taxon>Bursaphelenchus</taxon>
    </lineage>
</organism>
<feature type="chain" id="PRO_5036204517" evidence="1">
    <location>
        <begin position="17"/>
        <end position="153"/>
    </location>
</feature>
<accession>A0A7I8XEZ1</accession>
<sequence length="153" mass="16994">MLKTFLLLSIFSATTCSPLAKLQARNGLMPWTIPYGDSPLGPAKEAIKVCHKLDFTPGTIHSAKNVSNILDFGPLGNVTRILLGLYSENKQFKWLETEEPYDYNNIRPGVEIPDGPTFYVMAYENTPDQKAGEWLPVDGNTEIDAVLCNLFKA</sequence>
<reference evidence="2" key="1">
    <citation type="submission" date="2020-09" db="EMBL/GenBank/DDBJ databases">
        <authorList>
            <person name="Kikuchi T."/>
        </authorList>
    </citation>
    <scope>NUCLEOTIDE SEQUENCE</scope>
    <source>
        <strain evidence="2">Ka4C1</strain>
    </source>
</reference>